<dbReference type="KEGG" id="mfn:Ga0123462_0809"/>
<organism evidence="2 3">
    <name type="scientific">Mariprofundus ferrinatatus</name>
    <dbReference type="NCBI Taxonomy" id="1921087"/>
    <lineage>
        <taxon>Bacteria</taxon>
        <taxon>Pseudomonadati</taxon>
        <taxon>Pseudomonadota</taxon>
        <taxon>Candidatius Mariprofundia</taxon>
        <taxon>Mariprofundales</taxon>
        <taxon>Mariprofundaceae</taxon>
        <taxon>Mariprofundus</taxon>
    </lineage>
</organism>
<evidence type="ECO:0000259" key="1">
    <source>
        <dbReference type="PROSITE" id="PS51462"/>
    </source>
</evidence>
<keyword evidence="3" id="KW-1185">Reference proteome</keyword>
<dbReference type="PROSITE" id="PS51462">
    <property type="entry name" value="NUDIX"/>
    <property type="match status" value="1"/>
</dbReference>
<dbReference type="PANTHER" id="PTHR13622">
    <property type="entry name" value="THIAMIN PYROPHOSPHOKINASE"/>
    <property type="match status" value="1"/>
</dbReference>
<dbReference type="RefSeq" id="WP_100265112.1">
    <property type="nucleotide sequence ID" value="NZ_CP018800.1"/>
</dbReference>
<dbReference type="OrthoDB" id="5621792at2"/>
<dbReference type="PANTHER" id="PTHR13622:SF8">
    <property type="entry name" value="THIAMIN PYROPHOSPHOKINASE 1"/>
    <property type="match status" value="1"/>
</dbReference>
<dbReference type="FunFam" id="3.90.79.10:FF:000019">
    <property type="entry name" value="Thiamin pyrophosphokinase, putative"/>
    <property type="match status" value="1"/>
</dbReference>
<name>A0A2K8L606_9PROT</name>
<proteinExistence type="predicted"/>
<feature type="domain" description="Nudix hydrolase" evidence="1">
    <location>
        <begin position="104"/>
        <end position="257"/>
    </location>
</feature>
<dbReference type="EMBL" id="CP018800">
    <property type="protein sequence ID" value="ATX81679.1"/>
    <property type="molecule type" value="Genomic_DNA"/>
</dbReference>
<dbReference type="Proteomes" id="UP000231637">
    <property type="component" value="Chromosome"/>
</dbReference>
<dbReference type="InterPro" id="IPR015797">
    <property type="entry name" value="NUDIX_hydrolase-like_dom_sf"/>
</dbReference>
<dbReference type="AlphaFoldDB" id="A0A2K8L606"/>
<evidence type="ECO:0000313" key="2">
    <source>
        <dbReference type="EMBL" id="ATX81679.1"/>
    </source>
</evidence>
<accession>A0A2K8L606</accession>
<dbReference type="CDD" id="cd03676">
    <property type="entry name" value="NUDIX_Tnr3_like"/>
    <property type="match status" value="1"/>
</dbReference>
<sequence length="282" mass="31687">MAYIDHIRALNRWNPENFLPLIVDGKRMGRIRHRFAQELDGFKECFDVRTECVVLSSALKSFDERSEAVAEVLHRLTESGVVRHLMGEMFPVLSGFDQSAAFQIDRAVVSMFGIRAFGQHLNGYVETGDGIAMWIARRASDRRAFPDRLDHLVAGGLPHGISLADNLTKECMEEANIPAELAASARPVAEISYCCEVKRGLRDDTLFCYDLELPGSFRPECNDGEVASFELMPIEQVADIVRNSEEFKPNCNLVIIDFLLRHNLIASEDERKLLQNGLSGNN</sequence>
<reference evidence="2 3" key="1">
    <citation type="submission" date="2016-12" db="EMBL/GenBank/DDBJ databases">
        <title>Isolation and genomic insights into novel planktonic Zetaproteobacteria from stratified waters of the Chesapeake Bay.</title>
        <authorList>
            <person name="McAllister S.M."/>
            <person name="Kato S."/>
            <person name="Chan C.S."/>
            <person name="Chiu B.K."/>
            <person name="Field E.K."/>
        </authorList>
    </citation>
    <scope>NUCLEOTIDE SEQUENCE [LARGE SCALE GENOMIC DNA]</scope>
    <source>
        <strain evidence="2 3">CP-8</strain>
    </source>
</reference>
<gene>
    <name evidence="2" type="ORF">Ga0123462_0809</name>
</gene>
<protein>
    <submittedName>
        <fullName evidence="2">NUDIX domain-containing protein</fullName>
    </submittedName>
</protein>
<dbReference type="InterPro" id="IPR031804">
    <property type="entry name" value="DUF4743"/>
</dbReference>
<dbReference type="Gene3D" id="3.90.79.10">
    <property type="entry name" value="Nucleoside Triphosphate Pyrophosphohydrolase"/>
    <property type="match status" value="1"/>
</dbReference>
<dbReference type="GO" id="GO:0044715">
    <property type="term" value="F:8-oxo-dGDP phosphatase activity"/>
    <property type="evidence" value="ECO:0007669"/>
    <property type="project" value="TreeGrafter"/>
</dbReference>
<evidence type="ECO:0000313" key="3">
    <source>
        <dbReference type="Proteomes" id="UP000231637"/>
    </source>
</evidence>
<dbReference type="Pfam" id="PF15916">
    <property type="entry name" value="DUF4743"/>
    <property type="match status" value="1"/>
</dbReference>
<dbReference type="SUPFAM" id="SSF55811">
    <property type="entry name" value="Nudix"/>
    <property type="match status" value="1"/>
</dbReference>
<dbReference type="InterPro" id="IPR000086">
    <property type="entry name" value="NUDIX_hydrolase_dom"/>
</dbReference>